<dbReference type="GO" id="GO:0005886">
    <property type="term" value="C:plasma membrane"/>
    <property type="evidence" value="ECO:0007669"/>
    <property type="project" value="TreeGrafter"/>
</dbReference>
<comment type="similarity">
    <text evidence="2">Belongs to the diacylglycerol/lipid kinase family.</text>
</comment>
<evidence type="ECO:0000256" key="12">
    <source>
        <dbReference type="ARBA" id="ARBA00023264"/>
    </source>
</evidence>
<evidence type="ECO:0000256" key="3">
    <source>
        <dbReference type="ARBA" id="ARBA00022516"/>
    </source>
</evidence>
<dbReference type="Gene3D" id="2.60.200.40">
    <property type="match status" value="1"/>
</dbReference>
<gene>
    <name evidence="14" type="ORF">EDX97_07270</name>
</gene>
<dbReference type="InterPro" id="IPR016064">
    <property type="entry name" value="NAD/diacylglycerol_kinase_sf"/>
</dbReference>
<sequence length="301" mass="34503">MKTVFIINPRTDRKKQYRLMKEIKMHFAGQRIIIEKTIRPGFATFIARKYAFQAQKEPIHIYVCGGDGTLHEVINGVANTPNVYVSIIPIGTGNDFIKSFDALSIDDFLHLENYKDPIPMDIDLLKVNGEYAINTISFGFDVQVAKYANHMKTKLPLKGIVPYYMGMLATLLHNSVQEYRLQIDDQRLSLQEYMFVVFCNGRFYGGGYQPCPDALLNDGWIDVCLIKPVPKKMIIDMAKTYEQGKHIEYPEYVSLYQAKTIGMNTENQSIYGNLDGEVRELRNPTIEVVEQALHLYLPNIE</sequence>
<proteinExistence type="inferred from homology"/>
<evidence type="ECO:0000313" key="14">
    <source>
        <dbReference type="EMBL" id="RNM30574.1"/>
    </source>
</evidence>
<evidence type="ECO:0000256" key="7">
    <source>
        <dbReference type="ARBA" id="ARBA00022777"/>
    </source>
</evidence>
<keyword evidence="6" id="KW-0547">Nucleotide-binding</keyword>
<comment type="cofactor">
    <cofactor evidence="1">
        <name>Mg(2+)</name>
        <dbReference type="ChEBI" id="CHEBI:18420"/>
    </cofactor>
</comment>
<dbReference type="GO" id="GO:0008654">
    <property type="term" value="P:phospholipid biosynthetic process"/>
    <property type="evidence" value="ECO:0007669"/>
    <property type="project" value="UniProtKB-KW"/>
</dbReference>
<keyword evidence="4" id="KW-0808">Transferase</keyword>
<dbReference type="InterPro" id="IPR050187">
    <property type="entry name" value="Lipid_Phosphate_FormReg"/>
</dbReference>
<keyword evidence="9" id="KW-0460">Magnesium</keyword>
<dbReference type="GO" id="GO:0046872">
    <property type="term" value="F:metal ion binding"/>
    <property type="evidence" value="ECO:0007669"/>
    <property type="project" value="UniProtKB-KW"/>
</dbReference>
<dbReference type="AlphaFoldDB" id="A0A3N0I0Q0"/>
<evidence type="ECO:0000256" key="11">
    <source>
        <dbReference type="ARBA" id="ARBA00023209"/>
    </source>
</evidence>
<evidence type="ECO:0000256" key="9">
    <source>
        <dbReference type="ARBA" id="ARBA00022842"/>
    </source>
</evidence>
<dbReference type="SUPFAM" id="SSF111331">
    <property type="entry name" value="NAD kinase/diacylglycerol kinase-like"/>
    <property type="match status" value="1"/>
</dbReference>
<evidence type="ECO:0000256" key="1">
    <source>
        <dbReference type="ARBA" id="ARBA00001946"/>
    </source>
</evidence>
<keyword evidence="10" id="KW-0443">Lipid metabolism</keyword>
<evidence type="ECO:0000256" key="10">
    <source>
        <dbReference type="ARBA" id="ARBA00023098"/>
    </source>
</evidence>
<dbReference type="Proteomes" id="UP000276568">
    <property type="component" value="Unassembled WGS sequence"/>
</dbReference>
<dbReference type="InterPro" id="IPR001206">
    <property type="entry name" value="Diacylglycerol_kinase_cat_dom"/>
</dbReference>
<keyword evidence="15" id="KW-1185">Reference proteome</keyword>
<organism evidence="14 15">
    <name type="scientific">Absicoccus porci</name>
    <dbReference type="NCBI Taxonomy" id="2486576"/>
    <lineage>
        <taxon>Bacteria</taxon>
        <taxon>Bacillati</taxon>
        <taxon>Bacillota</taxon>
        <taxon>Erysipelotrichia</taxon>
        <taxon>Erysipelotrichales</taxon>
        <taxon>Erysipelotrichaceae</taxon>
        <taxon>Absicoccus</taxon>
    </lineage>
</organism>
<dbReference type="GO" id="GO:0005524">
    <property type="term" value="F:ATP binding"/>
    <property type="evidence" value="ECO:0007669"/>
    <property type="project" value="UniProtKB-KW"/>
</dbReference>
<dbReference type="Gene3D" id="3.40.50.10330">
    <property type="entry name" value="Probable inorganic polyphosphate/atp-NAD kinase, domain 1"/>
    <property type="match status" value="1"/>
</dbReference>
<dbReference type="GO" id="GO:0004143">
    <property type="term" value="F:ATP-dependent diacylglycerol kinase activity"/>
    <property type="evidence" value="ECO:0007669"/>
    <property type="project" value="TreeGrafter"/>
</dbReference>
<evidence type="ECO:0000256" key="6">
    <source>
        <dbReference type="ARBA" id="ARBA00022741"/>
    </source>
</evidence>
<evidence type="ECO:0000256" key="8">
    <source>
        <dbReference type="ARBA" id="ARBA00022840"/>
    </source>
</evidence>
<dbReference type="InterPro" id="IPR017438">
    <property type="entry name" value="ATP-NAD_kinase_N"/>
</dbReference>
<dbReference type="NCBIfam" id="TIGR00147">
    <property type="entry name" value="YegS/Rv2252/BmrU family lipid kinase"/>
    <property type="match status" value="1"/>
</dbReference>
<evidence type="ECO:0000256" key="2">
    <source>
        <dbReference type="ARBA" id="ARBA00005983"/>
    </source>
</evidence>
<dbReference type="OrthoDB" id="9786026at2"/>
<keyword evidence="3" id="KW-0444">Lipid biosynthesis</keyword>
<keyword evidence="7 14" id="KW-0418">Kinase</keyword>
<evidence type="ECO:0000313" key="15">
    <source>
        <dbReference type="Proteomes" id="UP000276568"/>
    </source>
</evidence>
<accession>A0A3N0I0Q0</accession>
<feature type="domain" description="DAGKc" evidence="13">
    <location>
        <begin position="1"/>
        <end position="131"/>
    </location>
</feature>
<dbReference type="InterPro" id="IPR005218">
    <property type="entry name" value="Diacylglycerol/lipid_kinase"/>
</dbReference>
<dbReference type="InterPro" id="IPR045540">
    <property type="entry name" value="YegS/DAGK_C"/>
</dbReference>
<dbReference type="PROSITE" id="PS50146">
    <property type="entry name" value="DAGK"/>
    <property type="match status" value="1"/>
</dbReference>
<dbReference type="Pfam" id="PF19279">
    <property type="entry name" value="YegS_C"/>
    <property type="match status" value="1"/>
</dbReference>
<reference evidence="14 15" key="1">
    <citation type="submission" date="2018-11" db="EMBL/GenBank/DDBJ databases">
        <title>Clostridium sp. nov., a member of the family Erysipelotrichaceae isolated from pig faeces.</title>
        <authorList>
            <person name="Chang Y.-H."/>
        </authorList>
    </citation>
    <scope>NUCLEOTIDE SEQUENCE [LARGE SCALE GENOMIC DNA]</scope>
    <source>
        <strain evidence="14 15">YH-panp20</strain>
    </source>
</reference>
<protein>
    <submittedName>
        <fullName evidence="14">Diacylglycerol kinase family lipid kinase</fullName>
    </submittedName>
</protein>
<dbReference type="RefSeq" id="WP_128520483.1">
    <property type="nucleotide sequence ID" value="NZ_JALFCT010000010.1"/>
</dbReference>
<keyword evidence="12" id="KW-1208">Phospholipid metabolism</keyword>
<keyword evidence="5" id="KW-0479">Metal-binding</keyword>
<keyword evidence="8" id="KW-0067">ATP-binding</keyword>
<dbReference type="Pfam" id="PF00781">
    <property type="entry name" value="DAGK_cat"/>
    <property type="match status" value="1"/>
</dbReference>
<evidence type="ECO:0000256" key="5">
    <source>
        <dbReference type="ARBA" id="ARBA00022723"/>
    </source>
</evidence>
<evidence type="ECO:0000259" key="13">
    <source>
        <dbReference type="PROSITE" id="PS50146"/>
    </source>
</evidence>
<dbReference type="PANTHER" id="PTHR12358:SF106">
    <property type="entry name" value="LIPID KINASE YEGS"/>
    <property type="match status" value="1"/>
</dbReference>
<dbReference type="PANTHER" id="PTHR12358">
    <property type="entry name" value="SPHINGOSINE KINASE"/>
    <property type="match status" value="1"/>
</dbReference>
<name>A0A3N0I0Q0_9FIRM</name>
<keyword evidence="11" id="KW-0594">Phospholipid biosynthesis</keyword>
<evidence type="ECO:0000256" key="4">
    <source>
        <dbReference type="ARBA" id="ARBA00022679"/>
    </source>
</evidence>
<comment type="caution">
    <text evidence="14">The sequence shown here is derived from an EMBL/GenBank/DDBJ whole genome shotgun (WGS) entry which is preliminary data.</text>
</comment>
<dbReference type="EMBL" id="RJQC01000002">
    <property type="protein sequence ID" value="RNM30574.1"/>
    <property type="molecule type" value="Genomic_DNA"/>
</dbReference>